<accession>A0A382EW00</accession>
<proteinExistence type="predicted"/>
<dbReference type="EMBL" id="UINC01046305">
    <property type="protein sequence ID" value="SVB54141.1"/>
    <property type="molecule type" value="Genomic_DNA"/>
</dbReference>
<sequence>MGGELHINDIVDFHTYPLASTDAKARRLLVDPFKTQLDQKQFCVVPGFVRPKALSLMTAEAMAVRPFAFDNNSRRNVYLHRQPDPALPEDHPRNVFSDTSTRMIAYDQIPNRSPLKTFYHSVEVRNFIADMVGIQALYDNEDPYQPTNYICYNRGDRSSSI</sequence>
<name>A0A382EW00_9ZZZZ</name>
<dbReference type="AlphaFoldDB" id="A0A382EW00"/>
<reference evidence="1" key="1">
    <citation type="submission" date="2018-05" db="EMBL/GenBank/DDBJ databases">
        <authorList>
            <person name="Lanie J.A."/>
            <person name="Ng W.-L."/>
            <person name="Kazmierczak K.M."/>
            <person name="Andrzejewski T.M."/>
            <person name="Davidsen T.M."/>
            <person name="Wayne K.J."/>
            <person name="Tettelin H."/>
            <person name="Glass J.I."/>
            <person name="Rusch D."/>
            <person name="Podicherti R."/>
            <person name="Tsui H.-C.T."/>
            <person name="Winkler M.E."/>
        </authorList>
    </citation>
    <scope>NUCLEOTIDE SEQUENCE</scope>
</reference>
<organism evidence="1">
    <name type="scientific">marine metagenome</name>
    <dbReference type="NCBI Taxonomy" id="408172"/>
    <lineage>
        <taxon>unclassified sequences</taxon>
        <taxon>metagenomes</taxon>
        <taxon>ecological metagenomes</taxon>
    </lineage>
</organism>
<evidence type="ECO:0000313" key="1">
    <source>
        <dbReference type="EMBL" id="SVB54141.1"/>
    </source>
</evidence>
<protein>
    <submittedName>
        <fullName evidence="1">Uncharacterized protein</fullName>
    </submittedName>
</protein>
<gene>
    <name evidence="1" type="ORF">METZ01_LOCUS206995</name>
</gene>